<dbReference type="Proteomes" id="UP000324222">
    <property type="component" value="Unassembled WGS sequence"/>
</dbReference>
<sequence length="77" mass="8821">MNTAMEVCNPTIWKFLDIIIKEQGLTDIKLNQAQGGHEAPKQHRAYQDTSRRLAVVVHDFVNPIINFLRGVAHNFHL</sequence>
<organism evidence="1 2">
    <name type="scientific">Portunus trituberculatus</name>
    <name type="common">Swimming crab</name>
    <name type="synonym">Neptunus trituberculatus</name>
    <dbReference type="NCBI Taxonomy" id="210409"/>
    <lineage>
        <taxon>Eukaryota</taxon>
        <taxon>Metazoa</taxon>
        <taxon>Ecdysozoa</taxon>
        <taxon>Arthropoda</taxon>
        <taxon>Crustacea</taxon>
        <taxon>Multicrustacea</taxon>
        <taxon>Malacostraca</taxon>
        <taxon>Eumalacostraca</taxon>
        <taxon>Eucarida</taxon>
        <taxon>Decapoda</taxon>
        <taxon>Pleocyemata</taxon>
        <taxon>Brachyura</taxon>
        <taxon>Eubrachyura</taxon>
        <taxon>Portunoidea</taxon>
        <taxon>Portunidae</taxon>
        <taxon>Portuninae</taxon>
        <taxon>Portunus</taxon>
    </lineage>
</organism>
<keyword evidence="2" id="KW-1185">Reference proteome</keyword>
<accession>A0A5B7FA80</accession>
<name>A0A5B7FA80_PORTR</name>
<gene>
    <name evidence="1" type="ORF">E2C01_035610</name>
</gene>
<evidence type="ECO:0000313" key="2">
    <source>
        <dbReference type="Proteomes" id="UP000324222"/>
    </source>
</evidence>
<proteinExistence type="predicted"/>
<dbReference type="AlphaFoldDB" id="A0A5B7FA80"/>
<reference evidence="1 2" key="1">
    <citation type="submission" date="2019-05" db="EMBL/GenBank/DDBJ databases">
        <title>Another draft genome of Portunus trituberculatus and its Hox gene families provides insights of decapod evolution.</title>
        <authorList>
            <person name="Jeong J.-H."/>
            <person name="Song I."/>
            <person name="Kim S."/>
            <person name="Choi T."/>
            <person name="Kim D."/>
            <person name="Ryu S."/>
            <person name="Kim W."/>
        </authorList>
    </citation>
    <scope>NUCLEOTIDE SEQUENCE [LARGE SCALE GENOMIC DNA]</scope>
    <source>
        <tissue evidence="1">Muscle</tissue>
    </source>
</reference>
<dbReference type="EMBL" id="VSRR010005268">
    <property type="protein sequence ID" value="MPC41998.1"/>
    <property type="molecule type" value="Genomic_DNA"/>
</dbReference>
<protein>
    <submittedName>
        <fullName evidence="1">Uncharacterized protein</fullName>
    </submittedName>
</protein>
<evidence type="ECO:0000313" key="1">
    <source>
        <dbReference type="EMBL" id="MPC41998.1"/>
    </source>
</evidence>
<comment type="caution">
    <text evidence="1">The sequence shown here is derived from an EMBL/GenBank/DDBJ whole genome shotgun (WGS) entry which is preliminary data.</text>
</comment>